<gene>
    <name evidence="4" type="ORF">KQI75_06240</name>
</gene>
<dbReference type="PANTHER" id="PTHR22916">
    <property type="entry name" value="GLYCOSYLTRANSFERASE"/>
    <property type="match status" value="1"/>
</dbReference>
<evidence type="ECO:0000259" key="3">
    <source>
        <dbReference type="Pfam" id="PF00535"/>
    </source>
</evidence>
<organism evidence="4 5">
    <name type="scientific">Butyricicoccus intestinisimiae</name>
    <dbReference type="NCBI Taxonomy" id="2841509"/>
    <lineage>
        <taxon>Bacteria</taxon>
        <taxon>Bacillati</taxon>
        <taxon>Bacillota</taxon>
        <taxon>Clostridia</taxon>
        <taxon>Eubacteriales</taxon>
        <taxon>Butyricicoccaceae</taxon>
        <taxon>Butyricicoccus</taxon>
    </lineage>
</organism>
<proteinExistence type="predicted"/>
<dbReference type="CDD" id="cd00761">
    <property type="entry name" value="Glyco_tranf_GTA_type"/>
    <property type="match status" value="1"/>
</dbReference>
<dbReference type="Pfam" id="PF00535">
    <property type="entry name" value="Glycos_transf_2"/>
    <property type="match status" value="1"/>
</dbReference>
<dbReference type="EMBL" id="JAHLQI010000002">
    <property type="protein sequence ID" value="MBU5490222.1"/>
    <property type="molecule type" value="Genomic_DNA"/>
</dbReference>
<dbReference type="PANTHER" id="PTHR22916:SF51">
    <property type="entry name" value="GLYCOSYLTRANSFERASE EPSH-RELATED"/>
    <property type="match status" value="1"/>
</dbReference>
<protein>
    <submittedName>
        <fullName evidence="4">Glycosyltransferase</fullName>
    </submittedName>
</protein>
<reference evidence="4 5" key="1">
    <citation type="submission" date="2021-06" db="EMBL/GenBank/DDBJ databases">
        <authorList>
            <person name="Sun Q."/>
            <person name="Li D."/>
        </authorList>
    </citation>
    <scope>NUCLEOTIDE SEQUENCE [LARGE SCALE GENOMIC DNA]</scope>
    <source>
        <strain evidence="4 5">MSJd-7</strain>
    </source>
</reference>
<name>A0ABS6ESM0_9FIRM</name>
<feature type="domain" description="Glycosyltransferase 2-like" evidence="3">
    <location>
        <begin position="5"/>
        <end position="134"/>
    </location>
</feature>
<evidence type="ECO:0000256" key="1">
    <source>
        <dbReference type="ARBA" id="ARBA00022676"/>
    </source>
</evidence>
<evidence type="ECO:0000313" key="5">
    <source>
        <dbReference type="Proteomes" id="UP000783588"/>
    </source>
</evidence>
<dbReference type="RefSeq" id="WP_216469860.1">
    <property type="nucleotide sequence ID" value="NZ_JAHLQI010000002.1"/>
</dbReference>
<keyword evidence="2" id="KW-0808">Transferase</keyword>
<comment type="caution">
    <text evidence="4">The sequence shown here is derived from an EMBL/GenBank/DDBJ whole genome shotgun (WGS) entry which is preliminary data.</text>
</comment>
<dbReference type="Proteomes" id="UP000783588">
    <property type="component" value="Unassembled WGS sequence"/>
</dbReference>
<evidence type="ECO:0000256" key="2">
    <source>
        <dbReference type="ARBA" id="ARBA00022679"/>
    </source>
</evidence>
<keyword evidence="1" id="KW-0328">Glycosyltransferase</keyword>
<evidence type="ECO:0000313" key="4">
    <source>
        <dbReference type="EMBL" id="MBU5490222.1"/>
    </source>
</evidence>
<accession>A0ABS6ESM0</accession>
<sequence length="324" mass="38317">MKEISVIVPVYKVEPYLRRCVDSILAQTFKDFELILVDDGSPDNCPVICDEYAKKDGRIRVVHKKNGGISSARNAGIAVAQGKYFLFCDSDDYVSPQWCMCLYEQIKKNPNSSIVCDLIRIDDSEELYKFQEEGVLRASKTDYYQVYLMGLSAYVWNKIYVAEKIKKYQLCFCETENIFEDVDFNLKYLKYCDNCIYLPQKLYAYVQRAESIMHTYEPDWLAMHMLPFYGRISFIGEENLVAYCDSWLYQFLHLFSNVFDERNSAPWIKKIFYNQRVLSSKEFQFCLKHASGKNENSIVIKILKTKSYLLYWMFERIVDIWHKK</sequence>
<dbReference type="InterPro" id="IPR001173">
    <property type="entry name" value="Glyco_trans_2-like"/>
</dbReference>
<keyword evidence="5" id="KW-1185">Reference proteome</keyword>